<evidence type="ECO:0000259" key="3">
    <source>
        <dbReference type="PROSITE" id="PS51779"/>
    </source>
</evidence>
<sequence length="111" mass="12751">MWTSKLVFQEGVSAKIQQINIVGNHAFSTDELISHFQLRDEVPWWNVVGDRKYQKQKLAGDLETLRSYYLDRGYARFNIDSTQVSLTRIRKASTSPLISPKAISTSFPVCR</sequence>
<evidence type="ECO:0000256" key="1">
    <source>
        <dbReference type="ARBA" id="ARBA00004370"/>
    </source>
</evidence>
<dbReference type="InterPro" id="IPR034746">
    <property type="entry name" value="POTRA"/>
</dbReference>
<keyword evidence="2" id="KW-0472">Membrane</keyword>
<dbReference type="InterPro" id="IPR010827">
    <property type="entry name" value="BamA/TamA_POTRA"/>
</dbReference>
<gene>
    <name evidence="4" type="primary">yaeT_2</name>
    <name evidence="4" type="ORF">NCTC10786_02014</name>
</gene>
<dbReference type="Proteomes" id="UP000251584">
    <property type="component" value="Unassembled WGS sequence"/>
</dbReference>
<dbReference type="EMBL" id="UAVY01000002">
    <property type="protein sequence ID" value="SQB26310.1"/>
    <property type="molecule type" value="Genomic_DNA"/>
</dbReference>
<protein>
    <submittedName>
        <fullName evidence="4">Outer membrane protein assembly factor YaeT</fullName>
    </submittedName>
</protein>
<accession>A0A2X2XIX5</accession>
<comment type="subcellular location">
    <subcellularLocation>
        <location evidence="1">Membrane</location>
    </subcellularLocation>
</comment>
<evidence type="ECO:0000313" key="5">
    <source>
        <dbReference type="Proteomes" id="UP000251584"/>
    </source>
</evidence>
<reference evidence="4 5" key="1">
    <citation type="submission" date="2018-06" db="EMBL/GenBank/DDBJ databases">
        <authorList>
            <consortium name="Pathogen Informatics"/>
            <person name="Doyle S."/>
        </authorList>
    </citation>
    <scope>NUCLEOTIDE SEQUENCE [LARGE SCALE GENOMIC DNA]</scope>
    <source>
        <strain evidence="4 5">NCTC10786</strain>
    </source>
</reference>
<proteinExistence type="predicted"/>
<evidence type="ECO:0000256" key="2">
    <source>
        <dbReference type="ARBA" id="ARBA00023136"/>
    </source>
</evidence>
<organism evidence="4 5">
    <name type="scientific">Citrobacter koseri</name>
    <name type="common">Citrobacter diversus</name>
    <dbReference type="NCBI Taxonomy" id="545"/>
    <lineage>
        <taxon>Bacteria</taxon>
        <taxon>Pseudomonadati</taxon>
        <taxon>Pseudomonadota</taxon>
        <taxon>Gammaproteobacteria</taxon>
        <taxon>Enterobacterales</taxon>
        <taxon>Enterobacteriaceae</taxon>
        <taxon>Citrobacter</taxon>
    </lineage>
</organism>
<dbReference type="GO" id="GO:0019867">
    <property type="term" value="C:outer membrane"/>
    <property type="evidence" value="ECO:0007669"/>
    <property type="project" value="InterPro"/>
</dbReference>
<dbReference type="PROSITE" id="PS51779">
    <property type="entry name" value="POTRA"/>
    <property type="match status" value="1"/>
</dbReference>
<dbReference type="FunFam" id="3.10.20.310:FF:000002">
    <property type="entry name" value="Outer membrane protein assembly factor BamA"/>
    <property type="match status" value="1"/>
</dbReference>
<dbReference type="Pfam" id="PF07244">
    <property type="entry name" value="POTRA"/>
    <property type="match status" value="1"/>
</dbReference>
<dbReference type="Gene3D" id="3.10.20.310">
    <property type="entry name" value="membrane protein fhac"/>
    <property type="match status" value="1"/>
</dbReference>
<feature type="domain" description="POTRA" evidence="3">
    <location>
        <begin position="14"/>
        <end position="97"/>
    </location>
</feature>
<dbReference type="AlphaFoldDB" id="A0A2X2XIX5"/>
<evidence type="ECO:0000313" key="4">
    <source>
        <dbReference type="EMBL" id="SQB26310.1"/>
    </source>
</evidence>
<name>A0A2X2XIX5_CITKO</name>